<dbReference type="Proteomes" id="UP000299102">
    <property type="component" value="Unassembled WGS sequence"/>
</dbReference>
<reference evidence="1 2" key="1">
    <citation type="journal article" date="2019" name="Commun. Biol.">
        <title>The bagworm genome reveals a unique fibroin gene that provides high tensile strength.</title>
        <authorList>
            <person name="Kono N."/>
            <person name="Nakamura H."/>
            <person name="Ohtoshi R."/>
            <person name="Tomita M."/>
            <person name="Numata K."/>
            <person name="Arakawa K."/>
        </authorList>
    </citation>
    <scope>NUCLEOTIDE SEQUENCE [LARGE SCALE GENOMIC DNA]</scope>
</reference>
<comment type="caution">
    <text evidence="1">The sequence shown here is derived from an EMBL/GenBank/DDBJ whole genome shotgun (WGS) entry which is preliminary data.</text>
</comment>
<evidence type="ECO:0000313" key="2">
    <source>
        <dbReference type="Proteomes" id="UP000299102"/>
    </source>
</evidence>
<accession>A0A4C1SR99</accession>
<protein>
    <submittedName>
        <fullName evidence="1">Uncharacterized protein</fullName>
    </submittedName>
</protein>
<proteinExistence type="predicted"/>
<name>A0A4C1SR99_EUMVA</name>
<gene>
    <name evidence="1" type="ORF">EVAR_71092_1</name>
</gene>
<evidence type="ECO:0000313" key="1">
    <source>
        <dbReference type="EMBL" id="GBP03857.1"/>
    </source>
</evidence>
<keyword evidence="2" id="KW-1185">Reference proteome</keyword>
<dbReference type="EMBL" id="BGZK01003703">
    <property type="protein sequence ID" value="GBP03857.1"/>
    <property type="molecule type" value="Genomic_DNA"/>
</dbReference>
<organism evidence="1 2">
    <name type="scientific">Eumeta variegata</name>
    <name type="common">Bagworm moth</name>
    <name type="synonym">Eumeta japonica</name>
    <dbReference type="NCBI Taxonomy" id="151549"/>
    <lineage>
        <taxon>Eukaryota</taxon>
        <taxon>Metazoa</taxon>
        <taxon>Ecdysozoa</taxon>
        <taxon>Arthropoda</taxon>
        <taxon>Hexapoda</taxon>
        <taxon>Insecta</taxon>
        <taxon>Pterygota</taxon>
        <taxon>Neoptera</taxon>
        <taxon>Endopterygota</taxon>
        <taxon>Lepidoptera</taxon>
        <taxon>Glossata</taxon>
        <taxon>Ditrysia</taxon>
        <taxon>Tineoidea</taxon>
        <taxon>Psychidae</taxon>
        <taxon>Oiketicinae</taxon>
        <taxon>Eumeta</taxon>
    </lineage>
</organism>
<sequence>MAYAAMAYNHMSHLLQQQQLQQDVKIEEELKEESVEIPSDLSISFYSSPESSLNISLHSSSAEEDENGVLTFKLSSDDDESAVKLQKTNEKCKNDCLIKDFEDEGSTHSYISLESKDSEKPVIKEATDIYELSSSDSDEIEIVDTALSNISN</sequence>
<dbReference type="AlphaFoldDB" id="A0A4C1SR99"/>
<dbReference type="OrthoDB" id="6352295at2759"/>